<evidence type="ECO:0000256" key="1">
    <source>
        <dbReference type="SAM" id="MobiDB-lite"/>
    </source>
</evidence>
<dbReference type="Gene3D" id="3.30.450.50">
    <property type="entry name" value="Longin domain"/>
    <property type="match status" value="1"/>
</dbReference>
<comment type="caution">
    <text evidence="2">The sequence shown here is derived from an EMBL/GenBank/DDBJ whole genome shotgun (WGS) entry which is preliminary data.</text>
</comment>
<dbReference type="GO" id="GO:0016020">
    <property type="term" value="C:membrane"/>
    <property type="evidence" value="ECO:0007669"/>
    <property type="project" value="InterPro"/>
</dbReference>
<sequence length="268" mass="30125">MISDPKLVFYACIVSKHIGKTILTEFVNSTTIPDLNSFVEQCLQCTPPNHVSFSHSVNGKSYAFLIDDDLIFFGIFSAENDILDSFDRLQFLYQLKTTFLAFLENKGLNLNVLSLTHLCMQREFGDVYKELLASCASEEDVISISNGRSASTRIVSLPLLGKPSTKKVHKSKIMRSLENGVDGIKNTGVLKNLNRDFSYCLGDGGATRARKMWKQQIQFQPMALSFAATEPPKHHNAGRRLHMHRVALHERSPLETEYRRAASPAKNK</sequence>
<dbReference type="Proteomes" id="UP001370490">
    <property type="component" value="Unassembled WGS sequence"/>
</dbReference>
<gene>
    <name evidence="2" type="ORF">RJ641_033707</name>
</gene>
<dbReference type="EMBL" id="JBAMMX010000007">
    <property type="protein sequence ID" value="KAK6936677.1"/>
    <property type="molecule type" value="Genomic_DNA"/>
</dbReference>
<dbReference type="InterPro" id="IPR044783">
    <property type="entry name" value="PHYL"/>
</dbReference>
<evidence type="ECO:0000313" key="3">
    <source>
        <dbReference type="Proteomes" id="UP001370490"/>
    </source>
</evidence>
<evidence type="ECO:0008006" key="4">
    <source>
        <dbReference type="Google" id="ProtNLM"/>
    </source>
</evidence>
<proteinExistence type="predicted"/>
<dbReference type="PANTHER" id="PTHR47461">
    <property type="entry name" value="PHYTOLONGIN PHYL1.2"/>
    <property type="match status" value="1"/>
</dbReference>
<feature type="compositionally biased region" description="Basic and acidic residues" evidence="1">
    <location>
        <begin position="248"/>
        <end position="260"/>
    </location>
</feature>
<accession>A0AAN8ZGB2</accession>
<organism evidence="2 3">
    <name type="scientific">Dillenia turbinata</name>
    <dbReference type="NCBI Taxonomy" id="194707"/>
    <lineage>
        <taxon>Eukaryota</taxon>
        <taxon>Viridiplantae</taxon>
        <taxon>Streptophyta</taxon>
        <taxon>Embryophyta</taxon>
        <taxon>Tracheophyta</taxon>
        <taxon>Spermatophyta</taxon>
        <taxon>Magnoliopsida</taxon>
        <taxon>eudicotyledons</taxon>
        <taxon>Gunneridae</taxon>
        <taxon>Pentapetalae</taxon>
        <taxon>Dilleniales</taxon>
        <taxon>Dilleniaceae</taxon>
        <taxon>Dillenia</taxon>
    </lineage>
</organism>
<evidence type="ECO:0000313" key="2">
    <source>
        <dbReference type="EMBL" id="KAK6936677.1"/>
    </source>
</evidence>
<protein>
    <recommendedName>
        <fullName evidence="4">Longin domain-containing protein</fullName>
    </recommendedName>
</protein>
<keyword evidence="3" id="KW-1185">Reference proteome</keyword>
<feature type="region of interest" description="Disordered" evidence="1">
    <location>
        <begin position="248"/>
        <end position="268"/>
    </location>
</feature>
<dbReference type="PANTHER" id="PTHR47461:SF3">
    <property type="entry name" value="PHYTOLONGIN PHYL2.2"/>
    <property type="match status" value="1"/>
</dbReference>
<name>A0AAN8ZGB2_9MAGN</name>
<dbReference type="AlphaFoldDB" id="A0AAN8ZGB2"/>
<reference evidence="2 3" key="1">
    <citation type="submission" date="2023-12" db="EMBL/GenBank/DDBJ databases">
        <title>A high-quality genome assembly for Dillenia turbinata (Dilleniales).</title>
        <authorList>
            <person name="Chanderbali A."/>
        </authorList>
    </citation>
    <scope>NUCLEOTIDE SEQUENCE [LARGE SCALE GENOMIC DNA]</scope>
    <source>
        <strain evidence="2">LSX21</strain>
        <tissue evidence="2">Leaf</tissue>
    </source>
</reference>